<gene>
    <name evidence="1" type="ORF">ACFQMG_12125</name>
</gene>
<keyword evidence="2" id="KW-1185">Reference proteome</keyword>
<accession>A0ABW2FSP1</accession>
<sequence>MPSTRSAASSLQDHAVLWSIGEVRASDVVSAACDALVAGLDSPGLRALAACTRAEADYDVPEILPSALDELGLTFYPVGSIPGQEAAARALAGQMLAGELTPRELAFRVHQRFGHELPLAERLAELDDEYDMLDYGGGRAPSEVDAEVATEARRLAPRPGVSLEPTDART</sequence>
<dbReference type="EMBL" id="JBHTAJ010000018">
    <property type="protein sequence ID" value="MFC7180301.1"/>
    <property type="molecule type" value="Genomic_DNA"/>
</dbReference>
<evidence type="ECO:0000313" key="1">
    <source>
        <dbReference type="EMBL" id="MFC7180301.1"/>
    </source>
</evidence>
<proteinExistence type="predicted"/>
<organism evidence="1 2">
    <name type="scientific">Kitasatospora paranensis</name>
    <dbReference type="NCBI Taxonomy" id="258053"/>
    <lineage>
        <taxon>Bacteria</taxon>
        <taxon>Bacillati</taxon>
        <taxon>Actinomycetota</taxon>
        <taxon>Actinomycetes</taxon>
        <taxon>Kitasatosporales</taxon>
        <taxon>Streptomycetaceae</taxon>
        <taxon>Kitasatospora</taxon>
    </lineage>
</organism>
<evidence type="ECO:0000313" key="2">
    <source>
        <dbReference type="Proteomes" id="UP001596435"/>
    </source>
</evidence>
<protein>
    <submittedName>
        <fullName evidence="1">Uncharacterized protein</fullName>
    </submittedName>
</protein>
<name>A0ABW2FSP1_9ACTN</name>
<comment type="caution">
    <text evidence="1">The sequence shown here is derived from an EMBL/GenBank/DDBJ whole genome shotgun (WGS) entry which is preliminary data.</text>
</comment>
<dbReference type="Proteomes" id="UP001596435">
    <property type="component" value="Unassembled WGS sequence"/>
</dbReference>
<dbReference type="RefSeq" id="WP_345705009.1">
    <property type="nucleotide sequence ID" value="NZ_BAABKV010000001.1"/>
</dbReference>
<reference evidence="2" key="1">
    <citation type="journal article" date="2019" name="Int. J. Syst. Evol. Microbiol.">
        <title>The Global Catalogue of Microorganisms (GCM) 10K type strain sequencing project: providing services to taxonomists for standard genome sequencing and annotation.</title>
        <authorList>
            <consortium name="The Broad Institute Genomics Platform"/>
            <consortium name="The Broad Institute Genome Sequencing Center for Infectious Disease"/>
            <person name="Wu L."/>
            <person name="Ma J."/>
        </authorList>
    </citation>
    <scope>NUCLEOTIDE SEQUENCE [LARGE SCALE GENOMIC DNA]</scope>
    <source>
        <strain evidence="2">CGMCC 1.12859</strain>
    </source>
</reference>